<dbReference type="Pfam" id="PF17164">
    <property type="entry name" value="DUF5122"/>
    <property type="match status" value="13"/>
</dbReference>
<keyword evidence="1" id="KW-0732">Signal</keyword>
<dbReference type="Proteomes" id="UP000295662">
    <property type="component" value="Unassembled WGS sequence"/>
</dbReference>
<evidence type="ECO:0000313" key="3">
    <source>
        <dbReference type="EMBL" id="TDU70775.1"/>
    </source>
</evidence>
<comment type="caution">
    <text evidence="3">The sequence shown here is derived from an EMBL/GenBank/DDBJ whole genome shotgun (WGS) entry which is preliminary data.</text>
</comment>
<keyword evidence="4" id="KW-1185">Reference proteome</keyword>
<feature type="domain" description="Cadherin-like beta-sandwich-like" evidence="2">
    <location>
        <begin position="640"/>
        <end position="724"/>
    </location>
</feature>
<dbReference type="InterPro" id="IPR013431">
    <property type="entry name" value="Delta_60_rpt"/>
</dbReference>
<dbReference type="Gene3D" id="2.80.10.50">
    <property type="match status" value="8"/>
</dbReference>
<gene>
    <name evidence="3" type="ORF">EI77_02823</name>
</gene>
<dbReference type="Pfam" id="PF12733">
    <property type="entry name" value="Cadherin-like"/>
    <property type="match status" value="1"/>
</dbReference>
<proteinExistence type="predicted"/>
<dbReference type="NCBIfam" id="NF012200">
    <property type="entry name" value="choice_anch_D"/>
    <property type="match status" value="2"/>
</dbReference>
<accession>A0A4R7S0T1</accession>
<dbReference type="PANTHER" id="PTHR31778:SF2">
    <property type="entry name" value="BUD SITE SELECTION PROTEIN RAX2"/>
    <property type="match status" value="1"/>
</dbReference>
<dbReference type="PROSITE" id="PS50194">
    <property type="entry name" value="FILAMIN_REPEAT"/>
    <property type="match status" value="1"/>
</dbReference>
<dbReference type="RefSeq" id="WP_166647251.1">
    <property type="nucleotide sequence ID" value="NZ_SOCA01000004.1"/>
</dbReference>
<dbReference type="InterPro" id="IPR017868">
    <property type="entry name" value="Filamin/ABP280_repeat-like"/>
</dbReference>
<feature type="signal peptide" evidence="1">
    <location>
        <begin position="1"/>
        <end position="26"/>
    </location>
</feature>
<reference evidence="3 4" key="1">
    <citation type="submission" date="2019-03" db="EMBL/GenBank/DDBJ databases">
        <title>Genomic Encyclopedia of Archaeal and Bacterial Type Strains, Phase II (KMG-II): from individual species to whole genera.</title>
        <authorList>
            <person name="Goeker M."/>
        </authorList>
    </citation>
    <scope>NUCLEOTIDE SEQUENCE [LARGE SCALE GENOMIC DNA]</scope>
    <source>
        <strain evidence="3 4">ATCC 25309</strain>
    </source>
</reference>
<evidence type="ECO:0000313" key="4">
    <source>
        <dbReference type="Proteomes" id="UP000295662"/>
    </source>
</evidence>
<dbReference type="EMBL" id="SOCA01000004">
    <property type="protein sequence ID" value="TDU70775.1"/>
    <property type="molecule type" value="Genomic_DNA"/>
</dbReference>
<sequence length="1459" mass="151260">MKLRCFYLFQAAVVAGLLWASGPVQAAPGDLDTLDLSVVGNTVHATVMQADGKMIVAGDFTSVLGVGRGHIARLNANGSLDVGFNPQANGRVYAVTVQADGKILAGGDFTSFQPNGVGGAIERNRVARLNVDGTVDASFDPKANLTVFSLALQTDGKVLLGGFFTTLQPNGAAESTPRNYLARVNTDGTVDASFDPKPNNLVRSVVVQEDGKILLGGAFGSLQPNGAAEATLRSRIARVYANGTLDADFDPKTDGIVYTVAVQADGKILLGGLFASLQPNGALASTARSRIARVNADGTLDMGFDPRANNSVFSIAVQTNGQILLGGLFSSLQPNGAAVSTLRNRIARVNGDGTLDTEFDPKPNNDVYSVGLQADGKILIGGTFGTLQPNGASVNTTRNRFARLMNDGVTQELSAPDITQVRWERDGAAPEVSQVTFEVSQDSGTTYTPLSGVATREGNTGSNWQLQGVSLPNSGQLRARAKTVGGYQNGSGGMVELVANFNTTESKAEIAVEYPFGTEIETGVGSVDFGSAASSGDGTGSTVRTFKVKNSGTDPLAGLGITFSGEDAGAFTVSAPAQAPVLPNGETTFTVRFSPEISGPNTARLLLASNDADENPYEIQVTGTGLISGNANLSGLTLSAGTLSPAFAAGTMTYVASVPYGDTSLTVTPMLKQPNATITVNGAPVLSGAVSSNIPLTVGMNTITVMVTAENETTQKTYTLTVTRGAAVAGDVDEMDVELEGTDVYAVAVQADGKVLIGGNFSSVLGVPRNHIARLNNDGTLDATFDPKAGGGIISCLTVQEDGKILVGGSFTSMQPNGAAESTPRHYIARLNTDGTLDATFDPKPNNVVRSVAVQADGMILLGGDFTTLQPNGGVTSTPRSKIARVNAQGEVDMDFDPRTNGTVFSVVEQTDGKILLGGAFTSLQPNGAEGSTARMYMARVNADGTLDTAFDPQANAVVYAMAMQGDGRILMAGAFTTLHPGGVGAMTPRTYLARLNDDGTVDGDFDPGPDQAVFSVVRQTNGKILIGGNFTTLRANGAAVGTARSHVARVNGDGTLDLGFNPRANGTVHAVTLLADGKIVAGGNFTTLQANGAGVSTGRNLLVRLANEAAVATLSAPNTSVVNWVRSGAAPEVSQVKFAVSTDGGTTFSDIPGMPVRMGSTNWQLDDLTLPANGHLRARGKTYGGFYSSSGGMVETVIAFSGLTTPVPVIVVEQPTGRALVHGSGTVALAAVSNTSQTFVIRNAGTAALKNLALSVTGPNAGSFTPGALGMTTLQPGGSTSFTISAPSVVQQPVGYQTATLHITSNDPVQGSFDVPMTYSYLVRSNWRMTHYGNWMNEGDAADAADPDFNGLSNLLEFATGMRSATGNGQPMPGRLVRNGSQLEYTYTRLKAAKEECSFNVEWNDGLREVSWNRTGVTETLLTDDGILETVKAVMPAGSMTRRFVRLTVSGTADPVED</sequence>
<dbReference type="PANTHER" id="PTHR31778">
    <property type="entry name" value="BUD SITE SELECTION PROTEIN RAX2"/>
    <property type="match status" value="1"/>
</dbReference>
<evidence type="ECO:0000259" key="2">
    <source>
        <dbReference type="Pfam" id="PF12733"/>
    </source>
</evidence>
<dbReference type="InterPro" id="IPR025883">
    <property type="entry name" value="Cadherin-like_domain"/>
</dbReference>
<dbReference type="Gene3D" id="2.60.40.10">
    <property type="entry name" value="Immunoglobulins"/>
    <property type="match status" value="2"/>
</dbReference>
<protein>
    <submittedName>
        <fullName evidence="3">Putative delta-60 repeat protein</fullName>
    </submittedName>
</protein>
<feature type="chain" id="PRO_5020427782" evidence="1">
    <location>
        <begin position="27"/>
        <end position="1459"/>
    </location>
</feature>
<dbReference type="SUPFAM" id="SSF101898">
    <property type="entry name" value="NHL repeat"/>
    <property type="match status" value="2"/>
</dbReference>
<dbReference type="InterPro" id="IPR013783">
    <property type="entry name" value="Ig-like_fold"/>
</dbReference>
<name>A0A4R7S0T1_9BACT</name>
<dbReference type="GO" id="GO:1902929">
    <property type="term" value="C:plasma membrane of growing cell tip"/>
    <property type="evidence" value="ECO:0007669"/>
    <property type="project" value="TreeGrafter"/>
</dbReference>
<dbReference type="NCBIfam" id="TIGR02608">
    <property type="entry name" value="delta_60_rpt"/>
    <property type="match status" value="12"/>
</dbReference>
<evidence type="ECO:0000256" key="1">
    <source>
        <dbReference type="SAM" id="SignalP"/>
    </source>
</evidence>
<organism evidence="3 4">
    <name type="scientific">Prosthecobacter fusiformis</name>
    <dbReference type="NCBI Taxonomy" id="48464"/>
    <lineage>
        <taxon>Bacteria</taxon>
        <taxon>Pseudomonadati</taxon>
        <taxon>Verrucomicrobiota</taxon>
        <taxon>Verrucomicrobiia</taxon>
        <taxon>Verrucomicrobiales</taxon>
        <taxon>Verrucomicrobiaceae</taxon>
        <taxon>Prosthecobacter</taxon>
    </lineage>
</organism>